<evidence type="ECO:0000313" key="2">
    <source>
        <dbReference type="Proteomes" id="UP000319809"/>
    </source>
</evidence>
<accession>A0A4Y5YFC3</accession>
<dbReference type="AlphaFoldDB" id="A0A4Y5YFC3"/>
<dbReference type="Gene3D" id="1.10.10.710">
    <property type="entry name" value="PSPTO_1197 like"/>
    <property type="match status" value="1"/>
</dbReference>
<sequence length="97" mass="10702">MAVITQFVVVREGVEKMTFISKKEADAYDKMLDISDNLVPFIAKADLGLDENKCEQLAFYLANHKDELSNLLKGIVQVKNAPAAKSKKVTAKNTSAE</sequence>
<organism evidence="1 2">
    <name type="scientific">Shewanella polaris</name>
    <dbReference type="NCBI Taxonomy" id="2588449"/>
    <lineage>
        <taxon>Bacteria</taxon>
        <taxon>Pseudomonadati</taxon>
        <taxon>Pseudomonadota</taxon>
        <taxon>Gammaproteobacteria</taxon>
        <taxon>Alteromonadales</taxon>
        <taxon>Shewanellaceae</taxon>
        <taxon>Shewanella</taxon>
    </lineage>
</organism>
<dbReference type="RefSeq" id="WP_140234355.1">
    <property type="nucleotide sequence ID" value="NZ_CP041036.1"/>
</dbReference>
<dbReference type="Pfam" id="PF07130">
    <property type="entry name" value="YebG"/>
    <property type="match status" value="1"/>
</dbReference>
<evidence type="ECO:0008006" key="3">
    <source>
        <dbReference type="Google" id="ProtNLM"/>
    </source>
</evidence>
<dbReference type="Proteomes" id="UP000319809">
    <property type="component" value="Chromosome"/>
</dbReference>
<keyword evidence="2" id="KW-1185">Reference proteome</keyword>
<reference evidence="1 2" key="1">
    <citation type="submission" date="2019-06" db="EMBL/GenBank/DDBJ databases">
        <title>The genome of Shewanella sp. SM1901.</title>
        <authorList>
            <person name="Cha Q."/>
        </authorList>
    </citation>
    <scope>NUCLEOTIDE SEQUENCE [LARGE SCALE GENOMIC DNA]</scope>
    <source>
        <strain evidence="1 2">SM1901</strain>
    </source>
</reference>
<dbReference type="InterPro" id="IPR038627">
    <property type="entry name" value="YebG-like_sf"/>
</dbReference>
<dbReference type="KEGG" id="spol:FH971_11190"/>
<name>A0A4Y5YFC3_9GAMM</name>
<evidence type="ECO:0000313" key="1">
    <source>
        <dbReference type="EMBL" id="QDE31481.1"/>
    </source>
</evidence>
<dbReference type="EMBL" id="CP041036">
    <property type="protein sequence ID" value="QDE31481.1"/>
    <property type="molecule type" value="Genomic_DNA"/>
</dbReference>
<protein>
    <recommendedName>
        <fullName evidence="3">Damage-inducible protein YebG</fullName>
    </recommendedName>
</protein>
<dbReference type="InterPro" id="IPR009813">
    <property type="entry name" value="Uncharacterised_YebG"/>
</dbReference>
<proteinExistence type="predicted"/>
<gene>
    <name evidence="1" type="ORF">FH971_11190</name>
</gene>